<comment type="subcellular location">
    <subcellularLocation>
        <location evidence="1">Cell membrane</location>
        <topology evidence="1">Multi-pass membrane protein</topology>
    </subcellularLocation>
</comment>
<dbReference type="InterPro" id="IPR044669">
    <property type="entry name" value="YneE/VCCN1/2-like"/>
</dbReference>
<gene>
    <name evidence="10" type="ORF">HK105_209313</name>
</gene>
<keyword evidence="2" id="KW-0813">Transport</keyword>
<feature type="region of interest" description="Disordered" evidence="8">
    <location>
        <begin position="132"/>
        <end position="177"/>
    </location>
</feature>
<feature type="transmembrane region" description="Helical" evidence="9">
    <location>
        <begin position="253"/>
        <end position="273"/>
    </location>
</feature>
<dbReference type="Proteomes" id="UP001527925">
    <property type="component" value="Unassembled WGS sequence"/>
</dbReference>
<accession>A0ABR4MVE8</accession>
<evidence type="ECO:0000256" key="5">
    <source>
        <dbReference type="ARBA" id="ARBA00022989"/>
    </source>
</evidence>
<dbReference type="PANTHER" id="PTHR33281">
    <property type="entry name" value="UPF0187 PROTEIN YNEE"/>
    <property type="match status" value="1"/>
</dbReference>
<evidence type="ECO:0000256" key="2">
    <source>
        <dbReference type="ARBA" id="ARBA00022448"/>
    </source>
</evidence>
<name>A0ABR4MVE8_9FUNG</name>
<keyword evidence="3" id="KW-1003">Cell membrane</keyword>
<dbReference type="EMBL" id="JADGIZ020000135">
    <property type="protein sequence ID" value="KAL2911228.1"/>
    <property type="molecule type" value="Genomic_DNA"/>
</dbReference>
<keyword evidence="5 9" id="KW-1133">Transmembrane helix</keyword>
<evidence type="ECO:0000256" key="4">
    <source>
        <dbReference type="ARBA" id="ARBA00022692"/>
    </source>
</evidence>
<evidence type="ECO:0000256" key="1">
    <source>
        <dbReference type="ARBA" id="ARBA00004651"/>
    </source>
</evidence>
<evidence type="ECO:0000313" key="11">
    <source>
        <dbReference type="Proteomes" id="UP001527925"/>
    </source>
</evidence>
<keyword evidence="7 9" id="KW-0472">Membrane</keyword>
<reference evidence="10 11" key="1">
    <citation type="submission" date="2023-09" db="EMBL/GenBank/DDBJ databases">
        <title>Pangenome analysis of Batrachochytrium dendrobatidis and related Chytrids.</title>
        <authorList>
            <person name="Yacoub M.N."/>
            <person name="Stajich J.E."/>
            <person name="James T.Y."/>
        </authorList>
    </citation>
    <scope>NUCLEOTIDE SEQUENCE [LARGE SCALE GENOMIC DNA]</scope>
    <source>
        <strain evidence="10 11">JEL0888</strain>
    </source>
</reference>
<evidence type="ECO:0000256" key="3">
    <source>
        <dbReference type="ARBA" id="ARBA00022475"/>
    </source>
</evidence>
<evidence type="ECO:0000256" key="8">
    <source>
        <dbReference type="SAM" id="MobiDB-lite"/>
    </source>
</evidence>
<keyword evidence="4 9" id="KW-0812">Transmembrane</keyword>
<dbReference type="PANTHER" id="PTHR33281:SF19">
    <property type="entry name" value="VOLTAGE-DEPENDENT ANION CHANNEL-FORMING PROTEIN YNEE"/>
    <property type="match status" value="1"/>
</dbReference>
<proteinExistence type="predicted"/>
<protein>
    <submittedName>
        <fullName evidence="10">Uncharacterized protein</fullName>
    </submittedName>
</protein>
<feature type="compositionally biased region" description="Pro residues" evidence="8">
    <location>
        <begin position="154"/>
        <end position="166"/>
    </location>
</feature>
<dbReference type="Pfam" id="PF25539">
    <property type="entry name" value="Bestrophin_2"/>
    <property type="match status" value="1"/>
</dbReference>
<evidence type="ECO:0000256" key="9">
    <source>
        <dbReference type="SAM" id="Phobius"/>
    </source>
</evidence>
<comment type="caution">
    <text evidence="10">The sequence shown here is derived from an EMBL/GenBank/DDBJ whole genome shotgun (WGS) entry which is preliminary data.</text>
</comment>
<evidence type="ECO:0000313" key="10">
    <source>
        <dbReference type="EMBL" id="KAL2911228.1"/>
    </source>
</evidence>
<keyword evidence="6" id="KW-0406">Ion transport</keyword>
<organism evidence="10 11">
    <name type="scientific">Polyrhizophydium stewartii</name>
    <dbReference type="NCBI Taxonomy" id="2732419"/>
    <lineage>
        <taxon>Eukaryota</taxon>
        <taxon>Fungi</taxon>
        <taxon>Fungi incertae sedis</taxon>
        <taxon>Chytridiomycota</taxon>
        <taxon>Chytridiomycota incertae sedis</taxon>
        <taxon>Chytridiomycetes</taxon>
        <taxon>Rhizophydiales</taxon>
        <taxon>Rhizophydiales incertae sedis</taxon>
        <taxon>Polyrhizophydium</taxon>
    </lineage>
</organism>
<keyword evidence="11" id="KW-1185">Reference proteome</keyword>
<evidence type="ECO:0000256" key="6">
    <source>
        <dbReference type="ARBA" id="ARBA00023065"/>
    </source>
</evidence>
<feature type="transmembrane region" description="Helical" evidence="9">
    <location>
        <begin position="228"/>
        <end position="247"/>
    </location>
</feature>
<sequence>MTTAVPVQTSASVRASSPGLLARPMLRFADDSTLSPASSTETLAGAQSRRPSSATVLVSVLRRPSTPAVHTAAPAVLSSSAAFAAAGGCPPAAAAQPSPAISIDSFASGSPVDLMPDTPAASPEAGPFLALAMPPHVDNPRSSMASDPAARPTVTPPPATTPPPQAEPFGRRSPSRASADIYSARAPSKELSRSQTLIVNKPQLAVSNKVSYNFHEVVRVTGSVVPRVALPALLLSAWAAFWTTVFIRFDWQVGVQSLLITILSVVISLLLVFRTNTAYDRYWEARRLWGTLFTHTRNLGRFSWVCALTRSAEDLVVKYGTMNLLLAFSVATKHYLREEPGHHYEDLHNLLIHLPEYAPGAMHPNVENLPLEISYHISSFISKCRREDLVDVPTATNMMAALSGMVDCLSNFERIRNSPIPLAYSIHLKQTLFLYLLSLPFQLVSSMGWITIPIVFVASFTLLGIESIGSEIENPFGYDENDLDLDQFCDMIKRELQRVVERPTSLDPMCWSMPVQIGDFQHLIHINKSRSTLQKRKSKLGQ</sequence>
<evidence type="ECO:0000256" key="7">
    <source>
        <dbReference type="ARBA" id="ARBA00023136"/>
    </source>
</evidence>